<dbReference type="STRING" id="289370.SAMN05216602_3937"/>
<sequence>MQCRPGCGACCISPSISSFIPGMPNGKAAGERCVNLAEDNRCSIFGREDRPAVCAAFSADSAVCGNSREEAIRLLAWLEGATATAV</sequence>
<dbReference type="PANTHER" id="PTHR36931:SF1">
    <property type="entry name" value="UPF0153 PROTEIN YEIW"/>
    <property type="match status" value="1"/>
</dbReference>
<dbReference type="InterPro" id="IPR052572">
    <property type="entry name" value="UPF0153_domain"/>
</dbReference>
<keyword evidence="2" id="KW-1185">Reference proteome</keyword>
<dbReference type="AlphaFoldDB" id="A0A1I3NPC2"/>
<accession>A0A1I3NPC2</accession>
<dbReference type="PANTHER" id="PTHR36931">
    <property type="entry name" value="UPF0153 PROTEIN YEIW"/>
    <property type="match status" value="1"/>
</dbReference>
<dbReference type="Proteomes" id="UP000183018">
    <property type="component" value="Unassembled WGS sequence"/>
</dbReference>
<protein>
    <submittedName>
        <fullName evidence="1">Uncharacterized protein</fullName>
    </submittedName>
</protein>
<dbReference type="RefSeq" id="WP_074888758.1">
    <property type="nucleotide sequence ID" value="NZ_FORC01000004.1"/>
</dbReference>
<organism evidence="1 2">
    <name type="scientific">Phytopseudomonas argentinensis</name>
    <dbReference type="NCBI Taxonomy" id="289370"/>
    <lineage>
        <taxon>Bacteria</taxon>
        <taxon>Pseudomonadati</taxon>
        <taxon>Pseudomonadota</taxon>
        <taxon>Gammaproteobacteria</taxon>
        <taxon>Pseudomonadales</taxon>
        <taxon>Pseudomonadaceae</taxon>
        <taxon>Phytopseudomonas</taxon>
    </lineage>
</organism>
<dbReference type="EMBL" id="FORC01000004">
    <property type="protein sequence ID" value="SFJ11143.1"/>
    <property type="molecule type" value="Genomic_DNA"/>
</dbReference>
<dbReference type="OrthoDB" id="9803986at2"/>
<dbReference type="InterPro" id="IPR005358">
    <property type="entry name" value="Puta_zinc/iron-chelating_dom"/>
</dbReference>
<evidence type="ECO:0000313" key="2">
    <source>
        <dbReference type="Proteomes" id="UP000183018"/>
    </source>
</evidence>
<gene>
    <name evidence="1" type="ORF">SAMN05216602_3937</name>
</gene>
<evidence type="ECO:0000313" key="1">
    <source>
        <dbReference type="EMBL" id="SFJ11143.1"/>
    </source>
</evidence>
<proteinExistence type="predicted"/>
<dbReference type="Pfam" id="PF03692">
    <property type="entry name" value="CxxCxxCC"/>
    <property type="match status" value="1"/>
</dbReference>
<reference evidence="2" key="1">
    <citation type="submission" date="2016-10" db="EMBL/GenBank/DDBJ databases">
        <authorList>
            <person name="Varghese N."/>
            <person name="Submissions S."/>
        </authorList>
    </citation>
    <scope>NUCLEOTIDE SEQUENCE [LARGE SCALE GENOMIC DNA]</scope>
    <source>
        <strain evidence="2">LMG 22563</strain>
    </source>
</reference>
<name>A0A1I3NPC2_9GAMM</name>